<evidence type="ECO:0000313" key="2">
    <source>
        <dbReference type="Proteomes" id="UP001163324"/>
    </source>
</evidence>
<gene>
    <name evidence="1" type="ORF">N3K66_006680</name>
</gene>
<organism evidence="1 2">
    <name type="scientific">Trichothecium roseum</name>
    <dbReference type="NCBI Taxonomy" id="47278"/>
    <lineage>
        <taxon>Eukaryota</taxon>
        <taxon>Fungi</taxon>
        <taxon>Dikarya</taxon>
        <taxon>Ascomycota</taxon>
        <taxon>Pezizomycotina</taxon>
        <taxon>Sordariomycetes</taxon>
        <taxon>Hypocreomycetidae</taxon>
        <taxon>Hypocreales</taxon>
        <taxon>Hypocreales incertae sedis</taxon>
        <taxon>Trichothecium</taxon>
    </lineage>
</organism>
<accession>A0ACC0UXU9</accession>
<dbReference type="EMBL" id="CM047945">
    <property type="protein sequence ID" value="KAI9898320.1"/>
    <property type="molecule type" value="Genomic_DNA"/>
</dbReference>
<keyword evidence="2" id="KW-1185">Reference proteome</keyword>
<protein>
    <submittedName>
        <fullName evidence="1">Uncharacterized protein</fullName>
    </submittedName>
</protein>
<proteinExistence type="predicted"/>
<comment type="caution">
    <text evidence="1">The sequence shown here is derived from an EMBL/GenBank/DDBJ whole genome shotgun (WGS) entry which is preliminary data.</text>
</comment>
<name>A0ACC0UXU9_9HYPO</name>
<reference evidence="1" key="1">
    <citation type="submission" date="2022-10" db="EMBL/GenBank/DDBJ databases">
        <title>Complete Genome of Trichothecium roseum strain YXFP-22015, a Plant Pathogen Isolated from Citrus.</title>
        <authorList>
            <person name="Wang Y."/>
            <person name="Zhu L."/>
        </authorList>
    </citation>
    <scope>NUCLEOTIDE SEQUENCE</scope>
    <source>
        <strain evidence="1">YXFP-22015</strain>
    </source>
</reference>
<dbReference type="Proteomes" id="UP001163324">
    <property type="component" value="Chromosome 6"/>
</dbReference>
<sequence>MSGGDDAGIASNGDSLAALDRNARSRAMSSGAANGTLKAASRLNGSSNGLRENGTSVPLTYFGHDREEVTRILMQALSDMGYQDAAESVRNDSGYVLESDAVTRFRSAILEGRWDEAEALLLRATQSEDEGGVAKGLVLAAKANLRDMQFSLRRQKYLEVLDTGEITAAMSILRNELTPLAKDAATLTFLSSLLMCASPGQFRSKASWVPSTSRRELLTDLSRCISPSVMLPEHRLSTLLDHVKTAQIATCLYHSEANSPSLYSDHSCPRHRFPTQVVHELDIPGEVWQVQFANRSRRLAACGSHGKAAIWNEDFSFYRWLDGHSGGVGNLAWSPDDTKIVTCSQDCFVRVYSADSGNLLTSFEKFKEPVGACVWAADSRSFIVGSLDLLRSLVTVYVDGRGYSDWNKEHRVEDICGSSDGKWLVALDDYSKIYVYNAETRDLLWDMKFRVRPTSVCISSDSKYLLVNKRDGEAQLFDLVTRECVQKFLGHTGGDFIIRSAFGGANESFVVSGSEDGNVLIWHKTIGAAVERLGAHDARCNSISWCPTDPTILASCGDDGKIKIWASKTRALSREGLPKFQA</sequence>
<evidence type="ECO:0000313" key="1">
    <source>
        <dbReference type="EMBL" id="KAI9898320.1"/>
    </source>
</evidence>